<protein>
    <recommendedName>
        <fullName evidence="2">BUD13 homolog</fullName>
    </recommendedName>
</protein>
<feature type="compositionally biased region" description="Basic residues" evidence="3">
    <location>
        <begin position="319"/>
        <end position="328"/>
    </location>
</feature>
<reference evidence="4" key="1">
    <citation type="submission" date="2022-01" db="EMBL/GenBank/DDBJ databases">
        <authorList>
            <person name="King R."/>
        </authorList>
    </citation>
    <scope>NUCLEOTIDE SEQUENCE</scope>
</reference>
<evidence type="ECO:0000256" key="2">
    <source>
        <dbReference type="ARBA" id="ARBA00014454"/>
    </source>
</evidence>
<feature type="compositionally biased region" description="Basic and acidic residues" evidence="3">
    <location>
        <begin position="431"/>
        <end position="449"/>
    </location>
</feature>
<dbReference type="AlphaFoldDB" id="A0A9N9TNW6"/>
<dbReference type="GO" id="GO:0005684">
    <property type="term" value="C:U2-type spliceosomal complex"/>
    <property type="evidence" value="ECO:0007669"/>
    <property type="project" value="TreeGrafter"/>
</dbReference>
<feature type="compositionally biased region" description="Basic and acidic residues" evidence="3">
    <location>
        <begin position="260"/>
        <end position="284"/>
    </location>
</feature>
<accession>A0A9N9TNW6</accession>
<proteinExistence type="inferred from homology"/>
<feature type="compositionally biased region" description="Basic and acidic residues" evidence="3">
    <location>
        <begin position="71"/>
        <end position="84"/>
    </location>
</feature>
<feature type="compositionally biased region" description="Basic and acidic residues" evidence="3">
    <location>
        <begin position="112"/>
        <end position="133"/>
    </location>
</feature>
<evidence type="ECO:0000256" key="3">
    <source>
        <dbReference type="SAM" id="MobiDB-lite"/>
    </source>
</evidence>
<dbReference type="PANTHER" id="PTHR31809">
    <property type="entry name" value="BUD13 HOMOLOG"/>
    <property type="match status" value="1"/>
</dbReference>
<dbReference type="Proteomes" id="UP001153712">
    <property type="component" value="Chromosome 14"/>
</dbReference>
<feature type="region of interest" description="Disordered" evidence="3">
    <location>
        <begin position="71"/>
        <end position="377"/>
    </location>
</feature>
<feature type="region of interest" description="Disordered" evidence="3">
    <location>
        <begin position="15"/>
        <end position="34"/>
    </location>
</feature>
<keyword evidence="5" id="KW-1185">Reference proteome</keyword>
<evidence type="ECO:0000256" key="1">
    <source>
        <dbReference type="ARBA" id="ARBA00011069"/>
    </source>
</evidence>
<dbReference type="GO" id="GO:0003723">
    <property type="term" value="F:RNA binding"/>
    <property type="evidence" value="ECO:0007669"/>
    <property type="project" value="TreeGrafter"/>
</dbReference>
<comment type="similarity">
    <text evidence="1">Belongs to the CWC26 family.</text>
</comment>
<evidence type="ECO:0000313" key="4">
    <source>
        <dbReference type="EMBL" id="CAG9857493.1"/>
    </source>
</evidence>
<dbReference type="GO" id="GO:0070274">
    <property type="term" value="C:RES complex"/>
    <property type="evidence" value="ECO:0007669"/>
    <property type="project" value="TreeGrafter"/>
</dbReference>
<evidence type="ECO:0000313" key="5">
    <source>
        <dbReference type="Proteomes" id="UP001153712"/>
    </source>
</evidence>
<feature type="compositionally biased region" description="Basic and acidic residues" evidence="3">
    <location>
        <begin position="140"/>
        <end position="156"/>
    </location>
</feature>
<organism evidence="4 5">
    <name type="scientific">Phyllotreta striolata</name>
    <name type="common">Striped flea beetle</name>
    <name type="synonym">Crioceris striolata</name>
    <dbReference type="NCBI Taxonomy" id="444603"/>
    <lineage>
        <taxon>Eukaryota</taxon>
        <taxon>Metazoa</taxon>
        <taxon>Ecdysozoa</taxon>
        <taxon>Arthropoda</taxon>
        <taxon>Hexapoda</taxon>
        <taxon>Insecta</taxon>
        <taxon>Pterygota</taxon>
        <taxon>Neoptera</taxon>
        <taxon>Endopterygota</taxon>
        <taxon>Coleoptera</taxon>
        <taxon>Polyphaga</taxon>
        <taxon>Cucujiformia</taxon>
        <taxon>Chrysomeloidea</taxon>
        <taxon>Chrysomelidae</taxon>
        <taxon>Galerucinae</taxon>
        <taxon>Alticini</taxon>
        <taxon>Phyllotreta</taxon>
    </lineage>
</organism>
<dbReference type="OrthoDB" id="6022at2759"/>
<dbReference type="PANTHER" id="PTHR31809:SF0">
    <property type="entry name" value="BUD13 HOMOLOG"/>
    <property type="match status" value="1"/>
</dbReference>
<dbReference type="InterPro" id="IPR051112">
    <property type="entry name" value="CWC26_splicing_factor"/>
</dbReference>
<feature type="compositionally biased region" description="Polar residues" evidence="3">
    <location>
        <begin position="415"/>
        <end position="425"/>
    </location>
</feature>
<name>A0A9N9TNW6_PHYSR</name>
<sequence>MSAINQKEYLKKYLKIGKSSDGKKKKKKPNSIARKGLKIIDDDADASLSQQIRDDLDANNEDAPQIVAVIDERPPSLRIDEKTKNPLWQPIGDEPPLPTNPDFKPGGIKLNMRKERTGSRKLERSPDVKREDYQSNSPKIKQEIDYSPPRRQEDQSRNYSPPRRSTNEDESPPRRSRTQDQSPPRRKQKEDTARVKQEDYSPPRRSINEDQSPPRRSRNQDQSPPRRKQKGATARIKQEDYSPPRRSMNEDQSPPRRKQKEATAKIKQEDYSPPRRRLIEDQSPPRRSRNQDQSPPRRKQKVDYSPPRRSTKGDQSPPRRSKERTTKRKQNEGDFPGKTNKNQAQPPPKTPRNPDESSQFAKPSEPSSSRSKKSRWEEPVTIVVEQKSGLQAAQSFAEDLIMKQKAEELLLDSMTPDQSGVNAATISRKRAKDDAPIDPEKEKRDEEIRQQYSRWGKGLKQVEDEAARMSEQAREMQKPLARYADDEDLERYLKEQERDGDPMLAYIRKKKKKLDVQRGVPEKPTYNGDFMPNRFGIAPGHRWDGVDRSNGYEKKWIDSINSKKASQEEALQWSQEDM</sequence>
<dbReference type="EMBL" id="OU900107">
    <property type="protein sequence ID" value="CAG9857493.1"/>
    <property type="molecule type" value="Genomic_DNA"/>
</dbReference>
<feature type="compositionally biased region" description="Basic and acidic residues" evidence="3">
    <location>
        <begin position="236"/>
        <end position="249"/>
    </location>
</feature>
<gene>
    <name evidence="4" type="ORF">PHYEVI_LOCUS3898</name>
</gene>
<feature type="compositionally biased region" description="Basic and acidic residues" evidence="3">
    <location>
        <begin position="188"/>
        <end position="208"/>
    </location>
</feature>
<dbReference type="Pfam" id="PF09736">
    <property type="entry name" value="Bud13"/>
    <property type="match status" value="1"/>
</dbReference>
<feature type="compositionally biased region" description="Basic and acidic residues" evidence="3">
    <location>
        <begin position="460"/>
        <end position="477"/>
    </location>
</feature>
<feature type="region of interest" description="Disordered" evidence="3">
    <location>
        <begin position="413"/>
        <end position="478"/>
    </location>
</feature>
<dbReference type="GO" id="GO:0000398">
    <property type="term" value="P:mRNA splicing, via spliceosome"/>
    <property type="evidence" value="ECO:0007669"/>
    <property type="project" value="TreeGrafter"/>
</dbReference>
<dbReference type="InterPro" id="IPR018609">
    <property type="entry name" value="Bud13"/>
</dbReference>